<evidence type="ECO:0000313" key="1">
    <source>
        <dbReference type="EMBL" id="MDC1881431.1"/>
    </source>
</evidence>
<protein>
    <submittedName>
        <fullName evidence="1">DUF4248 domain-containing protein</fullName>
    </submittedName>
</protein>
<comment type="caution">
    <text evidence="1">The sequence shown here is derived from an EMBL/GenBank/DDBJ whole genome shotgun (WGS) entry which is preliminary data.</text>
</comment>
<dbReference type="Proteomes" id="UP001213309">
    <property type="component" value="Unassembled WGS sequence"/>
</dbReference>
<dbReference type="InterPro" id="IPR025342">
    <property type="entry name" value="DUF4248"/>
</dbReference>
<dbReference type="EMBL" id="JAQNSG010000015">
    <property type="protein sequence ID" value="MDC1881431.1"/>
    <property type="molecule type" value="Genomic_DNA"/>
</dbReference>
<sequence>MLTIRPCFYVSAPSGRQSCRNIAVPRPHAWGGGISLRLRRAACSLRSVSLCAACRPAKPWGVSAKRPIPFPPASPDDAGQSAHIFAHTSGSYRVPLTILIYSLGLQSVAFRTKRRTFTDVNQTFMLMTSDVFRTSLRNTDTCRPASGIARHPAARQLENRSYGFKELAVLYFPNIAPASASIRLKAWIKDSPELLQALDETHYHLTARVLTPRQKDLIAVAFGSPF</sequence>
<proteinExistence type="predicted"/>
<reference evidence="1" key="1">
    <citation type="submission" date="2022-10" db="EMBL/GenBank/DDBJ databases">
        <title>Human gut microbiome strain richness.</title>
        <authorList>
            <person name="Chen-Liaw A."/>
        </authorList>
    </citation>
    <scope>NUCLEOTIDE SEQUENCE</scope>
    <source>
        <strain evidence="1">1001713st2_A4_1001713B170214_170313</strain>
    </source>
</reference>
<dbReference type="RefSeq" id="WP_229094248.1">
    <property type="nucleotide sequence ID" value="NZ_AP019724.1"/>
</dbReference>
<accession>A0AAW6GVB7</accession>
<dbReference type="Pfam" id="PF14053">
    <property type="entry name" value="DUF4248"/>
    <property type="match status" value="1"/>
</dbReference>
<organism evidence="1 2">
    <name type="scientific">Bacteroides uniformis</name>
    <dbReference type="NCBI Taxonomy" id="820"/>
    <lineage>
        <taxon>Bacteria</taxon>
        <taxon>Pseudomonadati</taxon>
        <taxon>Bacteroidota</taxon>
        <taxon>Bacteroidia</taxon>
        <taxon>Bacteroidales</taxon>
        <taxon>Bacteroidaceae</taxon>
        <taxon>Bacteroides</taxon>
    </lineage>
</organism>
<name>A0AAW6GVB7_BACUN</name>
<dbReference type="AlphaFoldDB" id="A0AAW6GVB7"/>
<gene>
    <name evidence="1" type="ORF">POZ24_15585</name>
</gene>
<evidence type="ECO:0000313" key="2">
    <source>
        <dbReference type="Proteomes" id="UP001213309"/>
    </source>
</evidence>